<protein>
    <submittedName>
        <fullName evidence="1">Uncharacterized protein</fullName>
    </submittedName>
</protein>
<sequence>MLDSKFVTHKDLSNKKIVIYGGHVFAGRVLGFKPFYRQYHQSLKQHLLVFGTGILPEQDVDVRQIMQRNMDICDAEKLFYYFQGQAKKSQLSLPHRMQLAFNHTKVEKQRTAKNGKQTVVPLIRAVEDISFGQI</sequence>
<reference evidence="1 2" key="1">
    <citation type="journal article" date="2015" name="Genome Announc.">
        <title>Expanding the biotechnology potential of lactobacilli through comparative genomics of 213 strains and associated genera.</title>
        <authorList>
            <person name="Sun Z."/>
            <person name="Harris H.M."/>
            <person name="McCann A."/>
            <person name="Guo C."/>
            <person name="Argimon S."/>
            <person name="Zhang W."/>
            <person name="Yang X."/>
            <person name="Jeffery I.B."/>
            <person name="Cooney J.C."/>
            <person name="Kagawa T.F."/>
            <person name="Liu W."/>
            <person name="Song Y."/>
            <person name="Salvetti E."/>
            <person name="Wrobel A."/>
            <person name="Rasinkangas P."/>
            <person name="Parkhill J."/>
            <person name="Rea M.C."/>
            <person name="O'Sullivan O."/>
            <person name="Ritari J."/>
            <person name="Douillard F.P."/>
            <person name="Paul Ross R."/>
            <person name="Yang R."/>
            <person name="Briner A.E."/>
            <person name="Felis G.E."/>
            <person name="de Vos W.M."/>
            <person name="Barrangou R."/>
            <person name="Klaenhammer T.R."/>
            <person name="Caufield P.W."/>
            <person name="Cui Y."/>
            <person name="Zhang H."/>
            <person name="O'Toole P.W."/>
        </authorList>
    </citation>
    <scope>NUCLEOTIDE SEQUENCE [LARGE SCALE GENOMIC DNA]</scope>
    <source>
        <strain evidence="1 2">DSM 24301</strain>
    </source>
</reference>
<keyword evidence="2" id="KW-1185">Reference proteome</keyword>
<dbReference type="Proteomes" id="UP000050969">
    <property type="component" value="Unassembled WGS sequence"/>
</dbReference>
<evidence type="ECO:0000313" key="1">
    <source>
        <dbReference type="EMBL" id="KRO17864.1"/>
    </source>
</evidence>
<dbReference type="EMBL" id="JQCE01000007">
    <property type="protein sequence ID" value="KRO17864.1"/>
    <property type="molecule type" value="Genomic_DNA"/>
</dbReference>
<name>A0A0R2MW66_9LACO</name>
<dbReference type="AlphaFoldDB" id="A0A0R2MW66"/>
<organism evidence="1 2">
    <name type="scientific">Lacticaseibacillus saniviri JCM 17471 = DSM 24301</name>
    <dbReference type="NCBI Taxonomy" id="1293598"/>
    <lineage>
        <taxon>Bacteria</taxon>
        <taxon>Bacillati</taxon>
        <taxon>Bacillota</taxon>
        <taxon>Bacilli</taxon>
        <taxon>Lactobacillales</taxon>
        <taxon>Lactobacillaceae</taxon>
        <taxon>Lacticaseibacillus</taxon>
    </lineage>
</organism>
<accession>A0A0R2MW66</accession>
<evidence type="ECO:0000313" key="2">
    <source>
        <dbReference type="Proteomes" id="UP000050969"/>
    </source>
</evidence>
<comment type="caution">
    <text evidence="1">The sequence shown here is derived from an EMBL/GenBank/DDBJ whole genome shotgun (WGS) entry which is preliminary data.</text>
</comment>
<dbReference type="STRING" id="1293598.IV56_GL001991"/>
<dbReference type="PATRIC" id="fig|1293598.4.peg.2076"/>
<gene>
    <name evidence="1" type="ORF">IV56_GL001991</name>
</gene>
<proteinExistence type="predicted"/>